<proteinExistence type="predicted"/>
<accession>X6LBW0</accession>
<feature type="non-terminal residue" evidence="1">
    <location>
        <position position="1"/>
    </location>
</feature>
<evidence type="ECO:0000313" key="1">
    <source>
        <dbReference type="EMBL" id="ETN99492.1"/>
    </source>
</evidence>
<dbReference type="AlphaFoldDB" id="X6LBW0"/>
<gene>
    <name evidence="1" type="ORF">RFI_37979</name>
</gene>
<organism evidence="1 2">
    <name type="scientific">Reticulomyxa filosa</name>
    <dbReference type="NCBI Taxonomy" id="46433"/>
    <lineage>
        <taxon>Eukaryota</taxon>
        <taxon>Sar</taxon>
        <taxon>Rhizaria</taxon>
        <taxon>Retaria</taxon>
        <taxon>Foraminifera</taxon>
        <taxon>Monothalamids</taxon>
        <taxon>Reticulomyxidae</taxon>
        <taxon>Reticulomyxa</taxon>
    </lineage>
</organism>
<keyword evidence="2" id="KW-1185">Reference proteome</keyword>
<sequence length="98" mass="11637">ECKQKGNLNLNGHLPNIGNIKMKNCMNDEEIAYHDVRDKKSEELDKSKNVNKNDHIHMRETELQEKKSNNWNNLFSIKDQMLDENNIDPMQQLQKQKM</sequence>
<comment type="caution">
    <text evidence="1">The sequence shown here is derived from an EMBL/GenBank/DDBJ whole genome shotgun (WGS) entry which is preliminary data.</text>
</comment>
<evidence type="ECO:0000313" key="2">
    <source>
        <dbReference type="Proteomes" id="UP000023152"/>
    </source>
</evidence>
<dbReference type="EMBL" id="ASPP01043754">
    <property type="protein sequence ID" value="ETN99492.1"/>
    <property type="molecule type" value="Genomic_DNA"/>
</dbReference>
<name>X6LBW0_RETFI</name>
<dbReference type="Proteomes" id="UP000023152">
    <property type="component" value="Unassembled WGS sequence"/>
</dbReference>
<protein>
    <submittedName>
        <fullName evidence="1">Uncharacterized protein</fullName>
    </submittedName>
</protein>
<reference evidence="1 2" key="1">
    <citation type="journal article" date="2013" name="Curr. Biol.">
        <title>The Genome of the Foraminiferan Reticulomyxa filosa.</title>
        <authorList>
            <person name="Glockner G."/>
            <person name="Hulsmann N."/>
            <person name="Schleicher M."/>
            <person name="Noegel A.A."/>
            <person name="Eichinger L."/>
            <person name="Gallinger C."/>
            <person name="Pawlowski J."/>
            <person name="Sierra R."/>
            <person name="Euteneuer U."/>
            <person name="Pillet L."/>
            <person name="Moustafa A."/>
            <person name="Platzer M."/>
            <person name="Groth M."/>
            <person name="Szafranski K."/>
            <person name="Schliwa M."/>
        </authorList>
    </citation>
    <scope>NUCLEOTIDE SEQUENCE [LARGE SCALE GENOMIC DNA]</scope>
</reference>